<evidence type="ECO:0008006" key="12">
    <source>
        <dbReference type="Google" id="ProtNLM"/>
    </source>
</evidence>
<feature type="domain" description="CCHC-type" evidence="7">
    <location>
        <begin position="39"/>
        <end position="55"/>
    </location>
</feature>
<keyword evidence="2 4" id="KW-0863">Zinc-finger</keyword>
<evidence type="ECO:0000259" key="7">
    <source>
        <dbReference type="PROSITE" id="PS50158"/>
    </source>
</evidence>
<dbReference type="AlphaFoldDB" id="A0A067LBK4"/>
<dbReference type="InterPro" id="IPR001878">
    <property type="entry name" value="Znf_CCHC"/>
</dbReference>
<organism evidence="10 11">
    <name type="scientific">Jatropha curcas</name>
    <name type="common">Barbados nut</name>
    <dbReference type="NCBI Taxonomy" id="180498"/>
    <lineage>
        <taxon>Eukaryota</taxon>
        <taxon>Viridiplantae</taxon>
        <taxon>Streptophyta</taxon>
        <taxon>Embryophyta</taxon>
        <taxon>Tracheophyta</taxon>
        <taxon>Spermatophyta</taxon>
        <taxon>Magnoliopsida</taxon>
        <taxon>eudicotyledons</taxon>
        <taxon>Gunneridae</taxon>
        <taxon>Pentapetalae</taxon>
        <taxon>rosids</taxon>
        <taxon>fabids</taxon>
        <taxon>Malpighiales</taxon>
        <taxon>Euphorbiaceae</taxon>
        <taxon>Crotonoideae</taxon>
        <taxon>Jatropheae</taxon>
        <taxon>Jatropha</taxon>
    </lineage>
</organism>
<dbReference type="PANTHER" id="PTHR33680">
    <property type="entry name" value="OS07G0190500 PROTEIN"/>
    <property type="match status" value="1"/>
</dbReference>
<evidence type="ECO:0000256" key="2">
    <source>
        <dbReference type="ARBA" id="ARBA00022771"/>
    </source>
</evidence>
<keyword evidence="11" id="KW-1185">Reference proteome</keyword>
<evidence type="ECO:0000256" key="3">
    <source>
        <dbReference type="ARBA" id="ARBA00022833"/>
    </source>
</evidence>
<feature type="compositionally biased region" description="Pro residues" evidence="6">
    <location>
        <begin position="16"/>
        <end position="27"/>
    </location>
</feature>
<dbReference type="Gene3D" id="4.10.60.10">
    <property type="entry name" value="Zinc finger, CCHC-type"/>
    <property type="match status" value="1"/>
</dbReference>
<evidence type="ECO:0000259" key="8">
    <source>
        <dbReference type="PROSITE" id="PS51379"/>
    </source>
</evidence>
<feature type="region of interest" description="Disordered" evidence="6">
    <location>
        <begin position="364"/>
        <end position="397"/>
    </location>
</feature>
<dbReference type="PROSITE" id="PS51999">
    <property type="entry name" value="ZF_GRF"/>
    <property type="match status" value="1"/>
</dbReference>
<dbReference type="Pfam" id="PF06839">
    <property type="entry name" value="Zn_ribbon_GRF"/>
    <property type="match status" value="1"/>
</dbReference>
<dbReference type="Proteomes" id="UP000027138">
    <property type="component" value="Unassembled WGS sequence"/>
</dbReference>
<protein>
    <recommendedName>
        <fullName evidence="12">CCHC-type domain-containing protein</fullName>
    </recommendedName>
</protein>
<dbReference type="SUPFAM" id="SSF57756">
    <property type="entry name" value="Retrovirus zinc finger-like domains"/>
    <property type="match status" value="1"/>
</dbReference>
<dbReference type="PANTHER" id="PTHR33680:SF11">
    <property type="match status" value="1"/>
</dbReference>
<feature type="coiled-coil region" evidence="5">
    <location>
        <begin position="516"/>
        <end position="543"/>
    </location>
</feature>
<dbReference type="InterPro" id="IPR036875">
    <property type="entry name" value="Znf_CCHC_sf"/>
</dbReference>
<accession>A0A067LBK4</accession>
<evidence type="ECO:0000256" key="5">
    <source>
        <dbReference type="SAM" id="Coils"/>
    </source>
</evidence>
<dbReference type="InterPro" id="IPR010666">
    <property type="entry name" value="Znf_GRF"/>
</dbReference>
<dbReference type="STRING" id="180498.A0A067LBK4"/>
<dbReference type="GO" id="GO:0008270">
    <property type="term" value="F:zinc ion binding"/>
    <property type="evidence" value="ECO:0007669"/>
    <property type="project" value="UniProtKB-KW"/>
</dbReference>
<proteinExistence type="predicted"/>
<evidence type="ECO:0000313" key="10">
    <source>
        <dbReference type="EMBL" id="KDP41875.1"/>
    </source>
</evidence>
<dbReference type="PROSITE" id="PS50158">
    <property type="entry name" value="ZF_CCHC"/>
    <property type="match status" value="1"/>
</dbReference>
<evidence type="ECO:0000313" key="11">
    <source>
        <dbReference type="Proteomes" id="UP000027138"/>
    </source>
</evidence>
<dbReference type="OrthoDB" id="848886at2759"/>
<dbReference type="InterPro" id="IPR017896">
    <property type="entry name" value="4Fe4S_Fe-S-bd"/>
</dbReference>
<evidence type="ECO:0000256" key="4">
    <source>
        <dbReference type="PROSITE-ProRule" id="PRU00047"/>
    </source>
</evidence>
<name>A0A067LBK4_JATCU</name>
<keyword evidence="3" id="KW-0862">Zinc</keyword>
<feature type="domain" description="GRF-type" evidence="9">
    <location>
        <begin position="85"/>
        <end position="128"/>
    </location>
</feature>
<sequence length="609" mass="67119">MDFETINPFHSTSTPPSSPTQPSPPPISVSVSQRNPADRCFGCGKCGHWIKECPNKITKKSHPSSPNLTSSSSSLNTCDVLLIRCPCGRGKCRIFTSHTQANPERKFYTCPVDKSSGSCGFFKWCDELSITPPICPCGAGFCSLNRDSTSPYEEKWYFACRIKKSHGACPFVQYVDSEVNAMMKRYVGGRRGHTSLQFNNVNNDLEKKEVTVASAIEVAGNIDSDMKEDASEIELPVIIAATEQDESPCGDQVMQGAESWDPVALNTLEVFHQTPIFQSESHRLKELWKQISASGNMITGDVIYQISGLRVSGWLGRFAFPPSQYPKDSPVMPIFCCVFPSFDPVTIPEDVDICDAEGSFLLPHSTSNAETDTQTTGQNVQEPSNAETDTQTAGQNVQGLKDSAVIKENDTSISKSVLNSYGQALLNILESMNPPNHEAMVKLADDTFNIFKNLSIQCDPFVEGVKEYIQAVSKLPSIEKSMPKGLSSKELSKLYDAEKLQFDNVSRLHTEAVTAYKASNNHLQSLQEELSSVKARLLELEKQLCSCESETSALKSHLGEVAEDMLESQRSMEAASNEMVEALKLEQQKESVLDAARAAMETARIWIQH</sequence>
<dbReference type="GO" id="GO:0003676">
    <property type="term" value="F:nucleic acid binding"/>
    <property type="evidence" value="ECO:0007669"/>
    <property type="project" value="InterPro"/>
</dbReference>
<feature type="domain" description="4Fe-4S ferredoxin-type" evidence="8">
    <location>
        <begin position="30"/>
        <end position="63"/>
    </location>
</feature>
<evidence type="ECO:0000256" key="1">
    <source>
        <dbReference type="ARBA" id="ARBA00022723"/>
    </source>
</evidence>
<dbReference type="EMBL" id="KK914317">
    <property type="protein sequence ID" value="KDP41875.1"/>
    <property type="molecule type" value="Genomic_DNA"/>
</dbReference>
<evidence type="ECO:0000259" key="9">
    <source>
        <dbReference type="PROSITE" id="PS51999"/>
    </source>
</evidence>
<gene>
    <name evidence="10" type="ORF">JCGZ_26893</name>
</gene>
<evidence type="ECO:0000256" key="6">
    <source>
        <dbReference type="SAM" id="MobiDB-lite"/>
    </source>
</evidence>
<reference evidence="10 11" key="1">
    <citation type="journal article" date="2014" name="PLoS ONE">
        <title>Global Analysis of Gene Expression Profiles in Physic Nut (Jatropha curcas L.) Seedlings Exposed to Salt Stress.</title>
        <authorList>
            <person name="Zhang L."/>
            <person name="Zhang C."/>
            <person name="Wu P."/>
            <person name="Chen Y."/>
            <person name="Li M."/>
            <person name="Jiang H."/>
            <person name="Wu G."/>
        </authorList>
    </citation>
    <scope>NUCLEOTIDE SEQUENCE [LARGE SCALE GENOMIC DNA]</scope>
    <source>
        <strain evidence="11">cv. GZQX0401</strain>
        <tissue evidence="10">Young leaves</tissue>
    </source>
</reference>
<keyword evidence="5" id="KW-0175">Coiled coil</keyword>
<dbReference type="PROSITE" id="PS51379">
    <property type="entry name" value="4FE4S_FER_2"/>
    <property type="match status" value="1"/>
</dbReference>
<keyword evidence="1" id="KW-0479">Metal-binding</keyword>
<feature type="region of interest" description="Disordered" evidence="6">
    <location>
        <begin position="1"/>
        <end position="33"/>
    </location>
</feature>